<dbReference type="Pfam" id="PF10974">
    <property type="entry name" value="DUF2804"/>
    <property type="match status" value="1"/>
</dbReference>
<feature type="transmembrane region" description="Helical" evidence="1">
    <location>
        <begin position="21"/>
        <end position="41"/>
    </location>
</feature>
<accession>A0AAD5Q8T8</accession>
<keyword evidence="1" id="KW-1133">Transmembrane helix</keyword>
<dbReference type="AlphaFoldDB" id="A0AAD5Q8T8"/>
<evidence type="ECO:0000313" key="2">
    <source>
        <dbReference type="EMBL" id="KAJ0397222.1"/>
    </source>
</evidence>
<dbReference type="PANTHER" id="PTHR35868">
    <property type="entry name" value="DUF2804 DOMAIN-CONTAINING PROTEIN-RELATED"/>
    <property type="match status" value="1"/>
</dbReference>
<keyword evidence="1" id="KW-0472">Membrane</keyword>
<dbReference type="InterPro" id="IPR021243">
    <property type="entry name" value="DUF2804"/>
</dbReference>
<keyword evidence="3" id="KW-1185">Reference proteome</keyword>
<comment type="caution">
    <text evidence="2">The sequence shown here is derived from an EMBL/GenBank/DDBJ whole genome shotgun (WGS) entry which is preliminary data.</text>
</comment>
<protein>
    <submittedName>
        <fullName evidence="2">Uncharacterized protein</fullName>
    </submittedName>
</protein>
<evidence type="ECO:0000313" key="3">
    <source>
        <dbReference type="Proteomes" id="UP001209570"/>
    </source>
</evidence>
<evidence type="ECO:0000256" key="1">
    <source>
        <dbReference type="SAM" id="Phobius"/>
    </source>
</evidence>
<gene>
    <name evidence="2" type="ORF">P43SY_005240</name>
</gene>
<keyword evidence="1" id="KW-0812">Transmembrane</keyword>
<proteinExistence type="predicted"/>
<dbReference type="Proteomes" id="UP001209570">
    <property type="component" value="Unassembled WGS sequence"/>
</dbReference>
<name>A0AAD5Q8T8_PYTIN</name>
<sequence length="441" mass="48809">MAPKGSVKAKASAPPAKQSNGVSRILILLGLVLAVVLASLVPTEQDRLPKPTDARFFPATLLQRSPLNDRVFDEATQRYAFGRWKEPIRDLRFHYDADWKQRLQNLFVNKFWHYISVDTPQYFVGAAVVKLGYVNDAFVYVVDKTTSEFEKFEFTGRLPGDLGMSFAPSSIDDKTCTSFSPLGSSEFIKFCFDSASDEWVMTSNVTMTGANHGAKRPFVADLRLRREEALTVLFPVGNDTMRPAYVHKGAGAAVRGSFRLGSAPAVDTAKVRALGGIDWTRSMALRCTRWNWVSTSFRGRVTTTSTVSGESTVEEDAAVGINLSKQVYDINGESQENAIWINGKVFVLRGVDFEVPKHAPVSQPWRVRSMAAVSGDAIDLTFTPSGGSREDHTHLVVAESDFVQPYGAFRGRVTFHVDAETRVDVDVDNAFGVVEDHYAVW</sequence>
<reference evidence="2" key="1">
    <citation type="submission" date="2021-12" db="EMBL/GenBank/DDBJ databases">
        <title>Prjna785345.</title>
        <authorList>
            <person name="Rujirawat T."/>
            <person name="Krajaejun T."/>
        </authorList>
    </citation>
    <scope>NUCLEOTIDE SEQUENCE</scope>
    <source>
        <strain evidence="2">Pi057C3</strain>
    </source>
</reference>
<dbReference type="EMBL" id="JAKCXM010000261">
    <property type="protein sequence ID" value="KAJ0397222.1"/>
    <property type="molecule type" value="Genomic_DNA"/>
</dbReference>
<dbReference type="PANTHER" id="PTHR35868:SF4">
    <property type="entry name" value="DUF2804 DOMAIN-CONTAINING PROTEIN"/>
    <property type="match status" value="1"/>
</dbReference>
<organism evidence="2 3">
    <name type="scientific">Pythium insidiosum</name>
    <name type="common">Pythiosis disease agent</name>
    <dbReference type="NCBI Taxonomy" id="114742"/>
    <lineage>
        <taxon>Eukaryota</taxon>
        <taxon>Sar</taxon>
        <taxon>Stramenopiles</taxon>
        <taxon>Oomycota</taxon>
        <taxon>Peronosporomycetes</taxon>
        <taxon>Pythiales</taxon>
        <taxon>Pythiaceae</taxon>
        <taxon>Pythium</taxon>
    </lineage>
</organism>